<evidence type="ECO:0000259" key="15">
    <source>
        <dbReference type="Pfam" id="PF13614"/>
    </source>
</evidence>
<evidence type="ECO:0000256" key="3">
    <source>
        <dbReference type="ARBA" id="ARBA00011903"/>
    </source>
</evidence>
<feature type="compositionally biased region" description="Polar residues" evidence="14">
    <location>
        <begin position="12"/>
        <end position="21"/>
    </location>
</feature>
<dbReference type="OrthoDB" id="9794577at2"/>
<keyword evidence="8" id="KW-0067">ATP-binding</keyword>
<keyword evidence="17" id="KW-1185">Reference proteome</keyword>
<evidence type="ECO:0000256" key="5">
    <source>
        <dbReference type="ARBA" id="ARBA00022679"/>
    </source>
</evidence>
<dbReference type="EC" id="2.7.10.2" evidence="3"/>
<dbReference type="InterPro" id="IPR005702">
    <property type="entry name" value="Wzc-like_C"/>
</dbReference>
<dbReference type="RefSeq" id="WP_073297867.1">
    <property type="nucleotide sequence ID" value="NZ_FQUF01000016.1"/>
</dbReference>
<evidence type="ECO:0000256" key="4">
    <source>
        <dbReference type="ARBA" id="ARBA00019200"/>
    </source>
</evidence>
<comment type="similarity">
    <text evidence="2">Belongs to the CpsD/CapB family.</text>
</comment>
<evidence type="ECO:0000256" key="1">
    <source>
        <dbReference type="ARBA" id="ARBA00005132"/>
    </source>
</evidence>
<dbReference type="PANTHER" id="PTHR32309:SF13">
    <property type="entry name" value="FERRIC ENTEROBACTIN TRANSPORT PROTEIN FEPE"/>
    <property type="match status" value="1"/>
</dbReference>
<dbReference type="AlphaFoldDB" id="A0A1M4WP74"/>
<sequence length="237" mass="26638">MFDKRRKKLKQMSRSQKNPSSMIAAISPNSRVAEQFRTIRTNIQFSMVTKNLQTILFSSSGPYEGKSTICTNVASVFADQGKRVLVVDADMRLPSIAKIFHLNNKVGLSTLMTSQHLKVEEAIQHVEAVHFDVLPSGIVPPNPSELLDTERMDEIIDELKQQYDLILFDLPPIVSVTDAQIMATKVDGVILVIRKDIAEVEEVYKAKELLDLVNANVLGAVFNGETNNYDYSNSYYR</sequence>
<dbReference type="PANTHER" id="PTHR32309">
    <property type="entry name" value="TYROSINE-PROTEIN KINASE"/>
    <property type="match status" value="1"/>
</dbReference>
<evidence type="ECO:0000256" key="7">
    <source>
        <dbReference type="ARBA" id="ARBA00022777"/>
    </source>
</evidence>
<evidence type="ECO:0000313" key="16">
    <source>
        <dbReference type="EMBL" id="SHE82977.1"/>
    </source>
</evidence>
<evidence type="ECO:0000256" key="2">
    <source>
        <dbReference type="ARBA" id="ARBA00007316"/>
    </source>
</evidence>
<feature type="region of interest" description="Disordered" evidence="14">
    <location>
        <begin position="1"/>
        <end position="21"/>
    </location>
</feature>
<dbReference type="SUPFAM" id="SSF52540">
    <property type="entry name" value="P-loop containing nucleoside triphosphate hydrolases"/>
    <property type="match status" value="1"/>
</dbReference>
<accession>A0A1M4WP74</accession>
<dbReference type="GO" id="GO:0005524">
    <property type="term" value="F:ATP binding"/>
    <property type="evidence" value="ECO:0007669"/>
    <property type="project" value="UniProtKB-KW"/>
</dbReference>
<dbReference type="InterPro" id="IPR025669">
    <property type="entry name" value="AAA_dom"/>
</dbReference>
<evidence type="ECO:0000256" key="9">
    <source>
        <dbReference type="ARBA" id="ARBA00022903"/>
    </source>
</evidence>
<evidence type="ECO:0000256" key="6">
    <source>
        <dbReference type="ARBA" id="ARBA00022741"/>
    </source>
</evidence>
<dbReference type="UniPathway" id="UPA00934"/>
<keyword evidence="7" id="KW-0418">Kinase</keyword>
<comment type="function">
    <text evidence="12">Involved in the regulation of capsular polysaccharide biosynthesis. Autophosphorylation of CpsD attenuates its activity and reduces the level of encapsulation. May be part of a complex that directs the coordinated polymerization and export to the cell surface of the capsular polysaccharide.</text>
</comment>
<dbReference type="CDD" id="cd05387">
    <property type="entry name" value="BY-kinase"/>
    <property type="match status" value="1"/>
</dbReference>
<evidence type="ECO:0000256" key="12">
    <source>
        <dbReference type="ARBA" id="ARBA00024964"/>
    </source>
</evidence>
<keyword evidence="9" id="KW-0972">Capsule biogenesis/degradation</keyword>
<dbReference type="InterPro" id="IPR050445">
    <property type="entry name" value="Bact_polysacc_biosynth/exp"/>
</dbReference>
<keyword evidence="11" id="KW-0270">Exopolysaccharide synthesis</keyword>
<organism evidence="16 17">
    <name type="scientific">Atopostipes suicloacalis DSM 15692</name>
    <dbReference type="NCBI Taxonomy" id="1121025"/>
    <lineage>
        <taxon>Bacteria</taxon>
        <taxon>Bacillati</taxon>
        <taxon>Bacillota</taxon>
        <taxon>Bacilli</taxon>
        <taxon>Lactobacillales</taxon>
        <taxon>Carnobacteriaceae</taxon>
        <taxon>Atopostipes</taxon>
    </lineage>
</organism>
<name>A0A1M4WP74_9LACT</name>
<comment type="catalytic activity">
    <reaction evidence="13">
        <text>L-tyrosyl-[protein] + ATP = O-phospho-L-tyrosyl-[protein] + ADP + H(+)</text>
        <dbReference type="Rhea" id="RHEA:10596"/>
        <dbReference type="Rhea" id="RHEA-COMP:10136"/>
        <dbReference type="Rhea" id="RHEA-COMP:20101"/>
        <dbReference type="ChEBI" id="CHEBI:15378"/>
        <dbReference type="ChEBI" id="CHEBI:30616"/>
        <dbReference type="ChEBI" id="CHEBI:46858"/>
        <dbReference type="ChEBI" id="CHEBI:61978"/>
        <dbReference type="ChEBI" id="CHEBI:456216"/>
        <dbReference type="EC" id="2.7.10.2"/>
    </reaction>
</comment>
<feature type="compositionally biased region" description="Basic residues" evidence="14">
    <location>
        <begin position="1"/>
        <end position="11"/>
    </location>
</feature>
<dbReference type="Pfam" id="PF13614">
    <property type="entry name" value="AAA_31"/>
    <property type="match status" value="1"/>
</dbReference>
<dbReference type="GO" id="GO:0004715">
    <property type="term" value="F:non-membrane spanning protein tyrosine kinase activity"/>
    <property type="evidence" value="ECO:0007669"/>
    <property type="project" value="UniProtKB-EC"/>
</dbReference>
<dbReference type="STRING" id="1121025.SAMN02745249_01246"/>
<reference evidence="16 17" key="1">
    <citation type="submission" date="2016-11" db="EMBL/GenBank/DDBJ databases">
        <authorList>
            <person name="Jaros S."/>
            <person name="Januszkiewicz K."/>
            <person name="Wedrychowicz H."/>
        </authorList>
    </citation>
    <scope>NUCLEOTIDE SEQUENCE [LARGE SCALE GENOMIC DNA]</scope>
    <source>
        <strain evidence="16 17">DSM 15692</strain>
    </source>
</reference>
<dbReference type="NCBIfam" id="TIGR01007">
    <property type="entry name" value="eps_fam"/>
    <property type="match status" value="1"/>
</dbReference>
<keyword evidence="6" id="KW-0547">Nucleotide-binding</keyword>
<dbReference type="InterPro" id="IPR027417">
    <property type="entry name" value="P-loop_NTPase"/>
</dbReference>
<dbReference type="GO" id="GO:0045227">
    <property type="term" value="P:capsule polysaccharide biosynthetic process"/>
    <property type="evidence" value="ECO:0007669"/>
    <property type="project" value="UniProtKB-UniPathway"/>
</dbReference>
<dbReference type="GO" id="GO:0005886">
    <property type="term" value="C:plasma membrane"/>
    <property type="evidence" value="ECO:0007669"/>
    <property type="project" value="TreeGrafter"/>
</dbReference>
<evidence type="ECO:0000256" key="10">
    <source>
        <dbReference type="ARBA" id="ARBA00023137"/>
    </source>
</evidence>
<proteinExistence type="inferred from homology"/>
<evidence type="ECO:0000313" key="17">
    <source>
        <dbReference type="Proteomes" id="UP000184128"/>
    </source>
</evidence>
<evidence type="ECO:0000256" key="13">
    <source>
        <dbReference type="ARBA" id="ARBA00051245"/>
    </source>
</evidence>
<keyword evidence="5" id="KW-0808">Transferase</keyword>
<dbReference type="Gene3D" id="3.40.50.300">
    <property type="entry name" value="P-loop containing nucleotide triphosphate hydrolases"/>
    <property type="match status" value="1"/>
</dbReference>
<dbReference type="EMBL" id="FQUF01000016">
    <property type="protein sequence ID" value="SHE82977.1"/>
    <property type="molecule type" value="Genomic_DNA"/>
</dbReference>
<protein>
    <recommendedName>
        <fullName evidence="4">Tyrosine-protein kinase CpsD</fullName>
        <ecNumber evidence="3">2.7.10.2</ecNumber>
    </recommendedName>
</protein>
<keyword evidence="10" id="KW-0829">Tyrosine-protein kinase</keyword>
<comment type="pathway">
    <text evidence="1">Capsule biogenesis; capsule polysaccharide biosynthesis.</text>
</comment>
<dbReference type="FunFam" id="3.40.50.300:FF:000527">
    <property type="entry name" value="Tyrosine-protein kinase etk"/>
    <property type="match status" value="1"/>
</dbReference>
<evidence type="ECO:0000256" key="11">
    <source>
        <dbReference type="ARBA" id="ARBA00023169"/>
    </source>
</evidence>
<gene>
    <name evidence="16" type="ORF">SAMN02745249_01246</name>
</gene>
<feature type="domain" description="AAA" evidence="15">
    <location>
        <begin position="65"/>
        <end position="196"/>
    </location>
</feature>
<evidence type="ECO:0000256" key="14">
    <source>
        <dbReference type="SAM" id="MobiDB-lite"/>
    </source>
</evidence>
<dbReference type="GO" id="GO:0042802">
    <property type="term" value="F:identical protein binding"/>
    <property type="evidence" value="ECO:0007669"/>
    <property type="project" value="UniProtKB-ARBA"/>
</dbReference>
<dbReference type="Proteomes" id="UP000184128">
    <property type="component" value="Unassembled WGS sequence"/>
</dbReference>
<evidence type="ECO:0000256" key="8">
    <source>
        <dbReference type="ARBA" id="ARBA00022840"/>
    </source>
</evidence>